<sequence length="104" mass="11681">MLHRLLCGHPMARFTFCLGLLLGASPSHERKFQVPSTARPSYLLSKNSRTGAGLYNFLFRGKSTAVLIPVLQVVSHPSNCIRFIQGYGRDRTNDLSHVCKVHWV</sequence>
<reference evidence="2" key="1">
    <citation type="submission" date="2020-11" db="EMBL/GenBank/DDBJ databases">
        <authorList>
            <person name="Tran Van P."/>
        </authorList>
    </citation>
    <scope>NUCLEOTIDE SEQUENCE</scope>
</reference>
<feature type="signal peptide" evidence="1">
    <location>
        <begin position="1"/>
        <end position="17"/>
    </location>
</feature>
<protein>
    <recommendedName>
        <fullName evidence="3">Secreted protein</fullName>
    </recommendedName>
</protein>
<keyword evidence="1" id="KW-0732">Signal</keyword>
<feature type="chain" id="PRO_5031421226" description="Secreted protein" evidence="1">
    <location>
        <begin position="18"/>
        <end position="104"/>
    </location>
</feature>
<evidence type="ECO:0008006" key="3">
    <source>
        <dbReference type="Google" id="ProtNLM"/>
    </source>
</evidence>
<evidence type="ECO:0000256" key="1">
    <source>
        <dbReference type="SAM" id="SignalP"/>
    </source>
</evidence>
<organism evidence="2">
    <name type="scientific">Timema poppense</name>
    <name type="common">Walking stick</name>
    <dbReference type="NCBI Taxonomy" id="170557"/>
    <lineage>
        <taxon>Eukaryota</taxon>
        <taxon>Metazoa</taxon>
        <taxon>Ecdysozoa</taxon>
        <taxon>Arthropoda</taxon>
        <taxon>Hexapoda</taxon>
        <taxon>Insecta</taxon>
        <taxon>Pterygota</taxon>
        <taxon>Neoptera</taxon>
        <taxon>Polyneoptera</taxon>
        <taxon>Phasmatodea</taxon>
        <taxon>Timematodea</taxon>
        <taxon>Timematoidea</taxon>
        <taxon>Timematidae</taxon>
        <taxon>Timema</taxon>
    </lineage>
</organism>
<accession>A0A7R9HDJ5</accession>
<proteinExistence type="predicted"/>
<dbReference type="AlphaFoldDB" id="A0A7R9HDJ5"/>
<dbReference type="EMBL" id="OD009180">
    <property type="protein sequence ID" value="CAD7415405.1"/>
    <property type="molecule type" value="Genomic_DNA"/>
</dbReference>
<evidence type="ECO:0000313" key="2">
    <source>
        <dbReference type="EMBL" id="CAD7415405.1"/>
    </source>
</evidence>
<name>A0A7R9HDJ5_TIMPO</name>
<gene>
    <name evidence="2" type="ORF">TPSB3V08_LOCUS10307</name>
</gene>